<accession>A0A1I7YE85</accession>
<keyword evidence="1" id="KW-1133">Transmembrane helix</keyword>
<sequence length="315" mass="35781">MYGSLSLQARREKPAAHLRFLSLGFFPWVDDNPRLIASVSVPLTTLSESIGLVTQRVMSSWAMVVGATEKRRTSGHVLFSLNTTVFIPVVVSPVVLALLLSFLIGFTSDYDTLLNYEWTCGRALLPSISRIINLPKERTFCNLLVLFHIGLRPLLSAHYYAICRIPADKLKYPKLFVILTSLIPISSLFELGFTAALTLIGERENPSLHVIFFCGFCVSANLYFMLVTVLFRISRHYATTTNARRSFLLKAFLVTTSLLLLPSLSIFFVLYWKFCVKFAYNIFALLEYATVFTMLSYHFTAYLDFNYSYQFVVAK</sequence>
<name>A0A1I7YE85_9BILA</name>
<dbReference type="Proteomes" id="UP000095287">
    <property type="component" value="Unplaced"/>
</dbReference>
<feature type="transmembrane region" description="Helical" evidence="1">
    <location>
        <begin position="175"/>
        <end position="201"/>
    </location>
</feature>
<dbReference type="PANTHER" id="PTHR12892:SF12">
    <property type="entry name" value="RHOMBOID DOMAIN-CONTAINING PROTEIN"/>
    <property type="match status" value="1"/>
</dbReference>
<feature type="transmembrane region" description="Helical" evidence="1">
    <location>
        <begin position="278"/>
        <end position="299"/>
    </location>
</feature>
<evidence type="ECO:0000259" key="2">
    <source>
        <dbReference type="Pfam" id="PF10277"/>
    </source>
</evidence>
<keyword evidence="1" id="KW-0472">Membrane</keyword>
<dbReference type="InterPro" id="IPR019402">
    <property type="entry name" value="CWH43_N"/>
</dbReference>
<dbReference type="GO" id="GO:0006506">
    <property type="term" value="P:GPI anchor biosynthetic process"/>
    <property type="evidence" value="ECO:0007669"/>
    <property type="project" value="TreeGrafter"/>
</dbReference>
<organism evidence="3 4">
    <name type="scientific">Steinernema glaseri</name>
    <dbReference type="NCBI Taxonomy" id="37863"/>
    <lineage>
        <taxon>Eukaryota</taxon>
        <taxon>Metazoa</taxon>
        <taxon>Ecdysozoa</taxon>
        <taxon>Nematoda</taxon>
        <taxon>Chromadorea</taxon>
        <taxon>Rhabditida</taxon>
        <taxon>Tylenchina</taxon>
        <taxon>Panagrolaimomorpha</taxon>
        <taxon>Strongyloidoidea</taxon>
        <taxon>Steinernematidae</taxon>
        <taxon>Steinernema</taxon>
    </lineage>
</organism>
<reference evidence="4" key="1">
    <citation type="submission" date="2016-11" db="UniProtKB">
        <authorList>
            <consortium name="WormBaseParasite"/>
        </authorList>
    </citation>
    <scope>IDENTIFICATION</scope>
</reference>
<keyword evidence="3" id="KW-1185">Reference proteome</keyword>
<dbReference type="GO" id="GO:0005789">
    <property type="term" value="C:endoplasmic reticulum membrane"/>
    <property type="evidence" value="ECO:0007669"/>
    <property type="project" value="TreeGrafter"/>
</dbReference>
<dbReference type="PANTHER" id="PTHR12892">
    <property type="entry name" value="FGF RECEPTOR ACTIVATING PROTEIN 1"/>
    <property type="match status" value="1"/>
</dbReference>
<feature type="transmembrane region" description="Helical" evidence="1">
    <location>
        <begin position="79"/>
        <end position="106"/>
    </location>
</feature>
<feature type="domain" description="CWH43-like N-terminal" evidence="2">
    <location>
        <begin position="89"/>
        <end position="306"/>
    </location>
</feature>
<dbReference type="AlphaFoldDB" id="A0A1I7YE85"/>
<dbReference type="GO" id="GO:0000139">
    <property type="term" value="C:Golgi membrane"/>
    <property type="evidence" value="ECO:0007669"/>
    <property type="project" value="InterPro"/>
</dbReference>
<dbReference type="InterPro" id="IPR039545">
    <property type="entry name" value="PGAP2"/>
</dbReference>
<dbReference type="WBParaSite" id="L893_g15470.t1">
    <property type="protein sequence ID" value="L893_g15470.t1"/>
    <property type="gene ID" value="L893_g15470"/>
</dbReference>
<feature type="transmembrane region" description="Helical" evidence="1">
    <location>
        <begin position="251"/>
        <end position="272"/>
    </location>
</feature>
<dbReference type="Pfam" id="PF10277">
    <property type="entry name" value="Frag1"/>
    <property type="match status" value="1"/>
</dbReference>
<evidence type="ECO:0000313" key="4">
    <source>
        <dbReference type="WBParaSite" id="L893_g15470.t1"/>
    </source>
</evidence>
<evidence type="ECO:0000313" key="3">
    <source>
        <dbReference type="Proteomes" id="UP000095287"/>
    </source>
</evidence>
<feature type="transmembrane region" description="Helical" evidence="1">
    <location>
        <begin position="143"/>
        <end position="163"/>
    </location>
</feature>
<feature type="transmembrane region" description="Helical" evidence="1">
    <location>
        <begin position="207"/>
        <end position="231"/>
    </location>
</feature>
<evidence type="ECO:0000256" key="1">
    <source>
        <dbReference type="SAM" id="Phobius"/>
    </source>
</evidence>
<protein>
    <submittedName>
        <fullName evidence="4">Post-GPI attachment to proteins factor 2-like</fullName>
    </submittedName>
</protein>
<keyword evidence="1" id="KW-0812">Transmembrane</keyword>
<proteinExistence type="predicted"/>